<dbReference type="AlphaFoldDB" id="A0A1B7LG64"/>
<dbReference type="Pfam" id="PF17853">
    <property type="entry name" value="GGDEF_2"/>
    <property type="match status" value="1"/>
</dbReference>
<comment type="caution">
    <text evidence="4">The sequence shown here is derived from an EMBL/GenBank/DDBJ whole genome shotgun (WGS) entry which is preliminary data.</text>
</comment>
<dbReference type="STRING" id="1838280.A6M21_07325"/>
<sequence length="406" mass="44171">MISIGSWEELFIRAGAAGDPGQLVADIAALLGGRIIIADAGFVVVASYPVAAVNTGRLLPLPAGAASLPAADVLAGSMRLASTDSPYCLARAVVKGRTEGFLLRFDSGVPAGVEKERFLAAAALVGLVLAGNRSGEEAARGARSQFLFDLLYNNLESREALIEQGRIWGWDFSRPHALTLFVLKDFAPLADQQLMQNACARVSFLAAAPRPILLQRGNQIVYIRPLDEPGADRAGSTPETFARHVLARLAGYFPGRRFIAGIGNVYPSPSDLFRSYQEAKLAVELGPVRNPARDVFTFAQLGVIRLIHDLQADRLEEFQREMLEPLFKYDQANGTELVSTLHSFFNSGGRLKEAAGQMFLHPNTLRYRLKKVEELLGASLDDLETCLNLFAALKAGALLEHREKNR</sequence>
<comment type="similarity">
    <text evidence="1">Belongs to the CdaR family.</text>
</comment>
<protein>
    <recommendedName>
        <fullName evidence="6">PucR C-terminal helix-turn-helix domain-containing protein</fullName>
    </recommendedName>
</protein>
<accession>A0A1B7LG64</accession>
<dbReference type="Proteomes" id="UP000078532">
    <property type="component" value="Unassembled WGS sequence"/>
</dbReference>
<gene>
    <name evidence="4" type="ORF">A6M21_07325</name>
</gene>
<dbReference type="OrthoDB" id="143422at2"/>
<dbReference type="PANTHER" id="PTHR33744">
    <property type="entry name" value="CARBOHYDRATE DIACID REGULATOR"/>
    <property type="match status" value="1"/>
</dbReference>
<dbReference type="InterPro" id="IPR051448">
    <property type="entry name" value="CdaR-like_regulators"/>
</dbReference>
<keyword evidence="5" id="KW-1185">Reference proteome</keyword>
<reference evidence="4 5" key="1">
    <citation type="submission" date="2016-04" db="EMBL/GenBank/DDBJ databases">
        <authorList>
            <person name="Evans L.H."/>
            <person name="Alamgir A."/>
            <person name="Owens N."/>
            <person name="Weber N.D."/>
            <person name="Virtaneva K."/>
            <person name="Barbian K."/>
            <person name="Babar A."/>
            <person name="Rosenke K."/>
        </authorList>
    </citation>
    <scope>NUCLEOTIDE SEQUENCE [LARGE SCALE GENOMIC DNA]</scope>
    <source>
        <strain evidence="4 5">LMa1</strain>
    </source>
</reference>
<evidence type="ECO:0000259" key="3">
    <source>
        <dbReference type="Pfam" id="PF17853"/>
    </source>
</evidence>
<name>A0A1B7LG64_9FIRM</name>
<dbReference type="InterPro" id="IPR025736">
    <property type="entry name" value="PucR_C-HTH_dom"/>
</dbReference>
<dbReference type="RefSeq" id="WP_066667235.1">
    <property type="nucleotide sequence ID" value="NZ_LYVF01000092.1"/>
</dbReference>
<dbReference type="PANTHER" id="PTHR33744:SF15">
    <property type="entry name" value="CARBOHYDRATE DIACID REGULATOR"/>
    <property type="match status" value="1"/>
</dbReference>
<proteinExistence type="inferred from homology"/>
<feature type="domain" description="CdaR GGDEF-like" evidence="3">
    <location>
        <begin position="157"/>
        <end position="284"/>
    </location>
</feature>
<dbReference type="Gene3D" id="1.10.10.2840">
    <property type="entry name" value="PucR C-terminal helix-turn-helix domain"/>
    <property type="match status" value="1"/>
</dbReference>
<dbReference type="Pfam" id="PF13556">
    <property type="entry name" value="HTH_30"/>
    <property type="match status" value="1"/>
</dbReference>
<feature type="domain" description="PucR C-terminal helix-turn-helix" evidence="2">
    <location>
        <begin position="337"/>
        <end position="395"/>
    </location>
</feature>
<evidence type="ECO:0000313" key="4">
    <source>
        <dbReference type="EMBL" id="OAT84826.1"/>
    </source>
</evidence>
<dbReference type="InterPro" id="IPR041522">
    <property type="entry name" value="CdaR_GGDEF"/>
</dbReference>
<evidence type="ECO:0008006" key="6">
    <source>
        <dbReference type="Google" id="ProtNLM"/>
    </source>
</evidence>
<dbReference type="EMBL" id="LYVF01000092">
    <property type="protein sequence ID" value="OAT84826.1"/>
    <property type="molecule type" value="Genomic_DNA"/>
</dbReference>
<dbReference type="InterPro" id="IPR042070">
    <property type="entry name" value="PucR_C-HTH_sf"/>
</dbReference>
<evidence type="ECO:0000313" key="5">
    <source>
        <dbReference type="Proteomes" id="UP000078532"/>
    </source>
</evidence>
<evidence type="ECO:0000256" key="1">
    <source>
        <dbReference type="ARBA" id="ARBA00006754"/>
    </source>
</evidence>
<evidence type="ECO:0000259" key="2">
    <source>
        <dbReference type="Pfam" id="PF13556"/>
    </source>
</evidence>
<organism evidence="4 5">
    <name type="scientific">Desulfotomaculum copahuensis</name>
    <dbReference type="NCBI Taxonomy" id="1838280"/>
    <lineage>
        <taxon>Bacteria</taxon>
        <taxon>Bacillati</taxon>
        <taxon>Bacillota</taxon>
        <taxon>Clostridia</taxon>
        <taxon>Eubacteriales</taxon>
        <taxon>Desulfotomaculaceae</taxon>
        <taxon>Desulfotomaculum</taxon>
    </lineage>
</organism>